<reference evidence="4 5" key="1">
    <citation type="journal article" date="2018" name="Genome Biol. Evol.">
        <title>Multiple Roots of Fruiting Body Formation in Amoebozoa.</title>
        <authorList>
            <person name="Hillmann F."/>
            <person name="Forbes G."/>
            <person name="Novohradska S."/>
            <person name="Ferling I."/>
            <person name="Riege K."/>
            <person name="Groth M."/>
            <person name="Westermann M."/>
            <person name="Marz M."/>
            <person name="Spaller T."/>
            <person name="Winckler T."/>
            <person name="Schaap P."/>
            <person name="Glockner G."/>
        </authorList>
    </citation>
    <scope>NUCLEOTIDE SEQUENCE [LARGE SCALE GENOMIC DNA]</scope>
    <source>
        <strain evidence="4 5">Jena</strain>
    </source>
</reference>
<protein>
    <recommendedName>
        <fullName evidence="3">Gamma-glutamylcyclotransferase AIG2-like domain-containing protein</fullName>
    </recommendedName>
</protein>
<dbReference type="Pfam" id="PF07065">
    <property type="entry name" value="D123"/>
    <property type="match status" value="1"/>
</dbReference>
<dbReference type="Pfam" id="PF06094">
    <property type="entry name" value="GGACT"/>
    <property type="match status" value="1"/>
</dbReference>
<dbReference type="InParanoid" id="A0A2P6NN03"/>
<dbReference type="InterPro" id="IPR013024">
    <property type="entry name" value="GGCT-like"/>
</dbReference>
<comment type="caution">
    <text evidence="4">The sequence shown here is derived from an EMBL/GenBank/DDBJ whole genome shotgun (WGS) entry which is preliminary data.</text>
</comment>
<keyword evidence="5" id="KW-1185">Reference proteome</keyword>
<dbReference type="PANTHER" id="PTHR12510:SF4">
    <property type="entry name" value="GAMMA-GLUTAMYLAMINECYCLOTRANSFERASE"/>
    <property type="match status" value="1"/>
</dbReference>
<dbReference type="Gene3D" id="3.10.490.10">
    <property type="entry name" value="Gamma-glutamyl cyclotransferase-like"/>
    <property type="match status" value="1"/>
</dbReference>
<dbReference type="InterPro" id="IPR009288">
    <property type="entry name" value="AIG2-like_dom"/>
</dbReference>
<dbReference type="InterPro" id="IPR039126">
    <property type="entry name" value="GGACT"/>
</dbReference>
<dbReference type="OrthoDB" id="113620at2759"/>
<dbReference type="Proteomes" id="UP000241769">
    <property type="component" value="Unassembled WGS sequence"/>
</dbReference>
<dbReference type="GO" id="GO:0061929">
    <property type="term" value="F:gamma-glutamylaminecyclotransferase activity"/>
    <property type="evidence" value="ECO:0007669"/>
    <property type="project" value="InterPro"/>
</dbReference>
<dbReference type="GO" id="GO:0005829">
    <property type="term" value="C:cytosol"/>
    <property type="evidence" value="ECO:0007669"/>
    <property type="project" value="TreeGrafter"/>
</dbReference>
<gene>
    <name evidence="4" type="ORF">PROFUN_07061</name>
</gene>
<dbReference type="CDD" id="cd06661">
    <property type="entry name" value="GGCT_like"/>
    <property type="match status" value="1"/>
</dbReference>
<evidence type="ECO:0000313" key="5">
    <source>
        <dbReference type="Proteomes" id="UP000241769"/>
    </source>
</evidence>
<dbReference type="SUPFAM" id="SSF110857">
    <property type="entry name" value="Gamma-glutamyl cyclotransferase-like"/>
    <property type="match status" value="1"/>
</dbReference>
<comment type="similarity">
    <text evidence="1">Belongs to the gamma-glutamylcyclotransferase family.</text>
</comment>
<dbReference type="AlphaFoldDB" id="A0A2P6NN03"/>
<dbReference type="STRING" id="1890364.A0A2P6NN03"/>
<dbReference type="PANTHER" id="PTHR12510">
    <property type="entry name" value="TROPONIN C-AKIN-1 PROTEIN"/>
    <property type="match status" value="1"/>
</dbReference>
<sequence>MVNEAEAQSLLQIGSEHKLRSENLPFDTDVWYPSLSSVTFKTIFVPLTRPEARAIIAYQNLRYRGKQNQFYTDDVSVLESLEDRLDVAVKDAFPEGAFIRLCGRSPKDGEPFDRQKPWQSYQHALRDLIQHGEPLTANTKLRAIAQVNDVLKVDSGREVMSLLLTSERVFADLHDWCRWGEPEQIVLRQFDPRIKLEYEFRAFIFRGKMTAISQYDHYCVYPQLKEEKDKIERAIRGIWTIAHPLVGYSNYIMDFCYFSEISPFRICTGAACFSWKDDRNVLENGPFQFRLNERNHPHLDQLVETNWEDRWLTPVAHYRETYKEARDVSSPFSSLPVLLMGAFTCGLLMDVNVTSGLFMTLHLLFFYGTLKSGFHWNTKFLSYSKFVGKCTTVERLPLVIGTSGVPYLLGKVDTPDAHPVVGELWEVDDDTLEGLDEYEGVKKFYYTRNRITVRMNESLEIVEAQVYVKTSSSEEMKKGPFLSDYTMEYHKRQYSAIHHISVKQLMYMDEMAPNVDS</sequence>
<evidence type="ECO:0000256" key="2">
    <source>
        <dbReference type="PIRSR" id="PIRSR639126-1"/>
    </source>
</evidence>
<dbReference type="EMBL" id="MDYQ01000046">
    <property type="protein sequence ID" value="PRP85353.1"/>
    <property type="molecule type" value="Genomic_DNA"/>
</dbReference>
<evidence type="ECO:0000256" key="1">
    <source>
        <dbReference type="ARBA" id="ARBA00008861"/>
    </source>
</evidence>
<evidence type="ECO:0000259" key="3">
    <source>
        <dbReference type="Pfam" id="PF06094"/>
    </source>
</evidence>
<organism evidence="4 5">
    <name type="scientific">Planoprotostelium fungivorum</name>
    <dbReference type="NCBI Taxonomy" id="1890364"/>
    <lineage>
        <taxon>Eukaryota</taxon>
        <taxon>Amoebozoa</taxon>
        <taxon>Evosea</taxon>
        <taxon>Variosea</taxon>
        <taxon>Cavosteliida</taxon>
        <taxon>Cavosteliaceae</taxon>
        <taxon>Planoprotostelium</taxon>
    </lineage>
</organism>
<dbReference type="InterPro" id="IPR036568">
    <property type="entry name" value="GGCT-like_sf"/>
</dbReference>
<dbReference type="InterPro" id="IPR009772">
    <property type="entry name" value="CDC123"/>
</dbReference>
<accession>A0A2P6NN03</accession>
<feature type="active site" description="Proton acceptor" evidence="2">
    <location>
        <position position="439"/>
    </location>
</feature>
<feature type="domain" description="Gamma-glutamylcyclotransferase AIG2-like" evidence="3">
    <location>
        <begin position="364"/>
        <end position="474"/>
    </location>
</feature>
<proteinExistence type="inferred from homology"/>
<name>A0A2P6NN03_9EUKA</name>
<evidence type="ECO:0000313" key="4">
    <source>
        <dbReference type="EMBL" id="PRP85353.1"/>
    </source>
</evidence>